<evidence type="ECO:0000256" key="1">
    <source>
        <dbReference type="SAM" id="SignalP"/>
    </source>
</evidence>
<feature type="signal peptide" evidence="1">
    <location>
        <begin position="1"/>
        <end position="23"/>
    </location>
</feature>
<dbReference type="OrthoDB" id="9791525at2"/>
<dbReference type="HOGENOM" id="CLU_043513_0_0_7"/>
<keyword evidence="3" id="KW-1185">Reference proteome</keyword>
<feature type="chain" id="PRO_5002683393" evidence="1">
    <location>
        <begin position="24"/>
        <end position="504"/>
    </location>
</feature>
<accession>A5G7U2</accession>
<dbReference type="AlphaFoldDB" id="A5G7U2"/>
<keyword evidence="1" id="KW-0732">Signal</keyword>
<evidence type="ECO:0000313" key="2">
    <source>
        <dbReference type="EMBL" id="ABQ27860.1"/>
    </source>
</evidence>
<protein>
    <submittedName>
        <fullName evidence="2">Uncharacterized protein</fullName>
    </submittedName>
</protein>
<gene>
    <name evidence="2" type="ordered locus">Gura_3707</name>
</gene>
<organism evidence="2 3">
    <name type="scientific">Geotalea uraniireducens (strain Rf4)</name>
    <name type="common">Geobacter uraniireducens</name>
    <dbReference type="NCBI Taxonomy" id="351605"/>
    <lineage>
        <taxon>Bacteria</taxon>
        <taxon>Pseudomonadati</taxon>
        <taxon>Thermodesulfobacteriota</taxon>
        <taxon>Desulfuromonadia</taxon>
        <taxon>Geobacterales</taxon>
        <taxon>Geobacteraceae</taxon>
        <taxon>Geotalea</taxon>
    </lineage>
</organism>
<sequence length="504" mass="59165">MSIIKFAIAVLLFCLFSVSPVFAEDAASRVDNGTIFTLWPLLDFRESPQDGYSNLSILGPVFKLQQRGDEREMAIRPLIFQTTNRHNRTSSAEYLYPLASSASTPEVSTVQLIKVIQNNVYRKNEGEKQDKSSMFFPFYISGKSEKYGPYTSIFPFYGDIYERFWRDEYHYVMFPLYGRTVKKGTTTRNYLYPFFATIEGERESGFQFWPLYGQSAKEGVYNRRFALWPIFMKEQIGLDTDNPTDKVTILPLYAATDSQKKVSRSYLWPFFGYTDDIARSQKEVDYFWPFWLTVRGEARNVTSLLPFYSEDKGKETLKRWYLWPIYKHEEMNSPAFSQERDRILYFLYSDNREMWPKDGSNRRRTALWPLFVYKRDPRGVSSFSMPAPVEPVFDRDGIERNWAPLWRLYQQKWNDRGDSAVSFLWNLYWHEVRGDGLAYEIFPLVAYSSENKNRDLKLLKGLMRYRNNNGGKSISVLWLPFGVHWGKAEADVVAGDAEPSRSRK</sequence>
<dbReference type="EMBL" id="CP000698">
    <property type="protein sequence ID" value="ABQ27860.1"/>
    <property type="molecule type" value="Genomic_DNA"/>
</dbReference>
<dbReference type="STRING" id="351605.Gura_3707"/>
<proteinExistence type="predicted"/>
<reference evidence="2 3" key="1">
    <citation type="submission" date="2007-05" db="EMBL/GenBank/DDBJ databases">
        <title>Complete sequence of Geobacter uraniireducens Rf4.</title>
        <authorList>
            <consortium name="US DOE Joint Genome Institute"/>
            <person name="Copeland A."/>
            <person name="Lucas S."/>
            <person name="Lapidus A."/>
            <person name="Barry K."/>
            <person name="Detter J.C."/>
            <person name="Glavina del Rio T."/>
            <person name="Hammon N."/>
            <person name="Israni S."/>
            <person name="Dalin E."/>
            <person name="Tice H."/>
            <person name="Pitluck S."/>
            <person name="Chertkov O."/>
            <person name="Brettin T."/>
            <person name="Bruce D."/>
            <person name="Han C."/>
            <person name="Schmutz J."/>
            <person name="Larimer F."/>
            <person name="Land M."/>
            <person name="Hauser L."/>
            <person name="Kyrpides N."/>
            <person name="Mikhailova N."/>
            <person name="Shelobolina E."/>
            <person name="Aklujkar M."/>
            <person name="Lovley D."/>
            <person name="Richardson P."/>
        </authorList>
    </citation>
    <scope>NUCLEOTIDE SEQUENCE [LARGE SCALE GENOMIC DNA]</scope>
    <source>
        <strain evidence="2 3">Rf4</strain>
    </source>
</reference>
<name>A5G7U2_GEOUR</name>
<dbReference type="Proteomes" id="UP000006695">
    <property type="component" value="Chromosome"/>
</dbReference>
<dbReference type="RefSeq" id="WP_011940511.1">
    <property type="nucleotide sequence ID" value="NC_009483.1"/>
</dbReference>
<dbReference type="KEGG" id="gur:Gura_3707"/>
<evidence type="ECO:0000313" key="3">
    <source>
        <dbReference type="Proteomes" id="UP000006695"/>
    </source>
</evidence>